<organism evidence="1 2">
    <name type="scientific">Portunus trituberculatus</name>
    <name type="common">Swimming crab</name>
    <name type="synonym">Neptunus trituberculatus</name>
    <dbReference type="NCBI Taxonomy" id="210409"/>
    <lineage>
        <taxon>Eukaryota</taxon>
        <taxon>Metazoa</taxon>
        <taxon>Ecdysozoa</taxon>
        <taxon>Arthropoda</taxon>
        <taxon>Crustacea</taxon>
        <taxon>Multicrustacea</taxon>
        <taxon>Malacostraca</taxon>
        <taxon>Eumalacostraca</taxon>
        <taxon>Eucarida</taxon>
        <taxon>Decapoda</taxon>
        <taxon>Pleocyemata</taxon>
        <taxon>Brachyura</taxon>
        <taxon>Eubrachyura</taxon>
        <taxon>Portunoidea</taxon>
        <taxon>Portunidae</taxon>
        <taxon>Portuninae</taxon>
        <taxon>Portunus</taxon>
    </lineage>
</organism>
<accession>A0A5B7FX69</accession>
<gene>
    <name evidence="1" type="ORF">E2C01_045972</name>
</gene>
<dbReference type="EMBL" id="VSRR010010627">
    <property type="protein sequence ID" value="MPC52111.1"/>
    <property type="molecule type" value="Genomic_DNA"/>
</dbReference>
<proteinExistence type="predicted"/>
<comment type="caution">
    <text evidence="1">The sequence shown here is derived from an EMBL/GenBank/DDBJ whole genome shotgun (WGS) entry which is preliminary data.</text>
</comment>
<dbReference type="Proteomes" id="UP000324222">
    <property type="component" value="Unassembled WGS sequence"/>
</dbReference>
<name>A0A5B7FX69_PORTR</name>
<evidence type="ECO:0000313" key="2">
    <source>
        <dbReference type="Proteomes" id="UP000324222"/>
    </source>
</evidence>
<reference evidence="1 2" key="1">
    <citation type="submission" date="2019-05" db="EMBL/GenBank/DDBJ databases">
        <title>Another draft genome of Portunus trituberculatus and its Hox gene families provides insights of decapod evolution.</title>
        <authorList>
            <person name="Jeong J.-H."/>
            <person name="Song I."/>
            <person name="Kim S."/>
            <person name="Choi T."/>
            <person name="Kim D."/>
            <person name="Ryu S."/>
            <person name="Kim W."/>
        </authorList>
    </citation>
    <scope>NUCLEOTIDE SEQUENCE [LARGE SCALE GENOMIC DNA]</scope>
    <source>
        <tissue evidence="1">Muscle</tissue>
    </source>
</reference>
<sequence>MKRGLGVIYLHVKKMISQTQSCGDKYYKTSLQLIQQHSHNHTSYNSTPQPHHATSVPLYNTLQHSTTSSYLHYITSSALIRPHY</sequence>
<protein>
    <submittedName>
        <fullName evidence="1">Uncharacterized protein</fullName>
    </submittedName>
</protein>
<keyword evidence="2" id="KW-1185">Reference proteome</keyword>
<dbReference type="AlphaFoldDB" id="A0A5B7FX69"/>
<evidence type="ECO:0000313" key="1">
    <source>
        <dbReference type="EMBL" id="MPC52111.1"/>
    </source>
</evidence>